<accession>A0A2R8A8P4</accession>
<name>A0A2R8A8P4_9RHOB</name>
<dbReference type="InterPro" id="IPR041698">
    <property type="entry name" value="Methyltransf_25"/>
</dbReference>
<dbReference type="Pfam" id="PF13649">
    <property type="entry name" value="Methyltransf_25"/>
    <property type="match status" value="1"/>
</dbReference>
<dbReference type="Gene3D" id="3.40.50.150">
    <property type="entry name" value="Vaccinia Virus protein VP39"/>
    <property type="match status" value="1"/>
</dbReference>
<dbReference type="CDD" id="cd02440">
    <property type="entry name" value="AdoMet_MTases"/>
    <property type="match status" value="1"/>
</dbReference>
<dbReference type="EMBL" id="OMKW01000001">
    <property type="protein sequence ID" value="SPF28515.1"/>
    <property type="molecule type" value="Genomic_DNA"/>
</dbReference>
<dbReference type="RefSeq" id="WP_108781207.1">
    <property type="nucleotide sequence ID" value="NZ_OMKW01000001.1"/>
</dbReference>
<gene>
    <name evidence="3" type="primary">tam_1</name>
    <name evidence="3" type="ORF">POI8812_00816</name>
</gene>
<evidence type="ECO:0000256" key="1">
    <source>
        <dbReference type="ARBA" id="ARBA00022679"/>
    </source>
</evidence>
<dbReference type="Proteomes" id="UP000244932">
    <property type="component" value="Unassembled WGS sequence"/>
</dbReference>
<keyword evidence="3" id="KW-0489">Methyltransferase</keyword>
<keyword evidence="1 3" id="KW-0808">Transferase</keyword>
<sequence>MSDDQTIATYNAQAQRYADLVSRTEPDADLQRFMDGVPAGGTVLDLGCGPGNSAAMMQKAGLAVTATDASEEMIRIARDTFGLDAKVAVFDDLDAVEAYDGIWANFSLLHAPRDDLPRHLAAIHTALRPGGLFHIGMKTGEGMQRDRLGRRYAYFTPTELRALLGQAGFAVETEREGEDKALSGEMSPFVVLTARKTAA</sequence>
<feature type="domain" description="Methyltransferase" evidence="2">
    <location>
        <begin position="43"/>
        <end position="131"/>
    </location>
</feature>
<dbReference type="GO" id="GO:0032259">
    <property type="term" value="P:methylation"/>
    <property type="evidence" value="ECO:0007669"/>
    <property type="project" value="UniProtKB-KW"/>
</dbReference>
<dbReference type="GO" id="GO:0030798">
    <property type="term" value="F:trans-aconitate 2-methyltransferase activity"/>
    <property type="evidence" value="ECO:0007669"/>
    <property type="project" value="UniProtKB-EC"/>
</dbReference>
<organism evidence="3 4">
    <name type="scientific">Pontivivens insulae</name>
    <dbReference type="NCBI Taxonomy" id="1639689"/>
    <lineage>
        <taxon>Bacteria</taxon>
        <taxon>Pseudomonadati</taxon>
        <taxon>Pseudomonadota</taxon>
        <taxon>Alphaproteobacteria</taxon>
        <taxon>Rhodobacterales</taxon>
        <taxon>Paracoccaceae</taxon>
        <taxon>Pontivivens</taxon>
    </lineage>
</organism>
<protein>
    <submittedName>
        <fullName evidence="3">Trans-aconitate 2-methyltransferase</fullName>
        <ecNumber evidence="3">2.1.1.144</ecNumber>
    </submittedName>
</protein>
<evidence type="ECO:0000259" key="2">
    <source>
        <dbReference type="Pfam" id="PF13649"/>
    </source>
</evidence>
<proteinExistence type="predicted"/>
<dbReference type="SUPFAM" id="SSF53335">
    <property type="entry name" value="S-adenosyl-L-methionine-dependent methyltransferases"/>
    <property type="match status" value="1"/>
</dbReference>
<dbReference type="PANTHER" id="PTHR43861">
    <property type="entry name" value="TRANS-ACONITATE 2-METHYLTRANSFERASE-RELATED"/>
    <property type="match status" value="1"/>
</dbReference>
<dbReference type="InterPro" id="IPR029063">
    <property type="entry name" value="SAM-dependent_MTases_sf"/>
</dbReference>
<keyword evidence="4" id="KW-1185">Reference proteome</keyword>
<dbReference type="OrthoDB" id="9804312at2"/>
<evidence type="ECO:0000313" key="4">
    <source>
        <dbReference type="Proteomes" id="UP000244932"/>
    </source>
</evidence>
<evidence type="ECO:0000313" key="3">
    <source>
        <dbReference type="EMBL" id="SPF28515.1"/>
    </source>
</evidence>
<dbReference type="EC" id="2.1.1.144" evidence="3"/>
<dbReference type="AlphaFoldDB" id="A0A2R8A8P4"/>
<reference evidence="3 4" key="1">
    <citation type="submission" date="2018-03" db="EMBL/GenBank/DDBJ databases">
        <authorList>
            <person name="Keele B.F."/>
        </authorList>
    </citation>
    <scope>NUCLEOTIDE SEQUENCE [LARGE SCALE GENOMIC DNA]</scope>
    <source>
        <strain evidence="3 4">CeCT 8812</strain>
    </source>
</reference>